<feature type="repeat" description="TPR" evidence="3">
    <location>
        <begin position="71"/>
        <end position="104"/>
    </location>
</feature>
<name>A0A3D9IF17_9BACL</name>
<evidence type="ECO:0000256" key="3">
    <source>
        <dbReference type="PROSITE-ProRule" id="PRU00339"/>
    </source>
</evidence>
<dbReference type="InterPro" id="IPR050498">
    <property type="entry name" value="Ycf3"/>
</dbReference>
<dbReference type="AlphaFoldDB" id="A0A3D9IF17"/>
<dbReference type="Proteomes" id="UP000256869">
    <property type="component" value="Unassembled WGS sequence"/>
</dbReference>
<dbReference type="Pfam" id="PF13432">
    <property type="entry name" value="TPR_16"/>
    <property type="match status" value="2"/>
</dbReference>
<protein>
    <submittedName>
        <fullName evidence="4">Tfp pilus assembly protein PilF</fullName>
    </submittedName>
</protein>
<dbReference type="PANTHER" id="PTHR44858:SF1">
    <property type="entry name" value="UDP-N-ACETYLGLUCOSAMINE--PEPTIDE N-ACETYLGLUCOSAMINYLTRANSFERASE SPINDLY-RELATED"/>
    <property type="match status" value="1"/>
</dbReference>
<evidence type="ECO:0000313" key="5">
    <source>
        <dbReference type="Proteomes" id="UP000256869"/>
    </source>
</evidence>
<dbReference type="Pfam" id="PF13181">
    <property type="entry name" value="TPR_8"/>
    <property type="match status" value="2"/>
</dbReference>
<dbReference type="Pfam" id="PF00515">
    <property type="entry name" value="TPR_1"/>
    <property type="match status" value="2"/>
</dbReference>
<proteinExistence type="predicted"/>
<feature type="repeat" description="TPR" evidence="3">
    <location>
        <begin position="549"/>
        <end position="582"/>
    </location>
</feature>
<sequence>MPLVHLLARWMAKRLHKRQKLQQSLRWYERWGTDKMSTNERVDYAGLLHDCGRSEQAVDVLTAALRLENHPHAYERRAHIYNEMGKEDEAIADLDAAIHLDSKPYIYWYTRAISHHDRGEYEYAVRDFKEALGRREDSKASTYYELGNVYMKLGKVEEAENCYRQAASVPAKAIPHYYYRQAQALEQLNRLDEAQAVLSVAVKLQEQWSETGDQGGSILKERTNYSYAAVASFIKGAQEEFGFRLFESKLYEARGEIEEALASVEIALRSFAGSAELQLRRGTLLRQLDRNDEAIDAMIRLREANPLWLPAYMELSTSYRTKGRHAEMIQVLQEAKKHFPDHTVVRFWLADAYREAGQLENSRKENEELTDMEPEDPLNWKQRAEISIDEDRYPDADAAYTKALQLEESADFYMRRSFSRYMEDRYEEAMMDVQSAIKLDESLLKQSKTAYALGELYMGMGNWKLAEAEFSRALAQEPENPQIYDRRARCRFAADRLAESLEDCNRGLQIDPNNARILWLRGLIHYRLDDHEAALADSIAYSELLPDDSQGHYNLGLIYSHLDRNDDAIAAFSKVIELSPFEAPAYLERATIWYHHAFDRMRATDDLAQWLLYAGGEKSQGDRFELLNEIRGFDDEMRERAKEQFLLVYGNSRYLS</sequence>
<dbReference type="PANTHER" id="PTHR44858">
    <property type="entry name" value="TETRATRICOPEPTIDE REPEAT PROTEIN 6"/>
    <property type="match status" value="1"/>
</dbReference>
<keyword evidence="5" id="KW-1185">Reference proteome</keyword>
<keyword evidence="2 3" id="KW-0802">TPR repeat</keyword>
<accession>A0A3D9IF17</accession>
<dbReference type="Gene3D" id="1.25.40.10">
    <property type="entry name" value="Tetratricopeptide repeat domain"/>
    <property type="match status" value="4"/>
</dbReference>
<organism evidence="4 5">
    <name type="scientific">Cohnella lupini</name>
    <dbReference type="NCBI Taxonomy" id="1294267"/>
    <lineage>
        <taxon>Bacteria</taxon>
        <taxon>Bacillati</taxon>
        <taxon>Bacillota</taxon>
        <taxon>Bacilli</taxon>
        <taxon>Bacillales</taxon>
        <taxon>Paenibacillaceae</taxon>
        <taxon>Cohnella</taxon>
    </lineage>
</organism>
<dbReference type="InterPro" id="IPR011990">
    <property type="entry name" value="TPR-like_helical_dom_sf"/>
</dbReference>
<keyword evidence="1" id="KW-0677">Repeat</keyword>
<evidence type="ECO:0000256" key="2">
    <source>
        <dbReference type="ARBA" id="ARBA00022803"/>
    </source>
</evidence>
<gene>
    <name evidence="4" type="ORF">DFP95_10636</name>
</gene>
<dbReference type="PROSITE" id="PS50005">
    <property type="entry name" value="TPR"/>
    <property type="match status" value="4"/>
</dbReference>
<reference evidence="4 5" key="1">
    <citation type="submission" date="2018-07" db="EMBL/GenBank/DDBJ databases">
        <title>Genomic Encyclopedia of Type Strains, Phase III (KMG-III): the genomes of soil and plant-associated and newly described type strains.</title>
        <authorList>
            <person name="Whitman W."/>
        </authorList>
    </citation>
    <scope>NUCLEOTIDE SEQUENCE [LARGE SCALE GENOMIC DNA]</scope>
    <source>
        <strain evidence="4 5">CECT 8236</strain>
    </source>
</reference>
<comment type="caution">
    <text evidence="4">The sequence shown here is derived from an EMBL/GenBank/DDBJ whole genome shotgun (WGS) entry which is preliminary data.</text>
</comment>
<dbReference type="SMART" id="SM00028">
    <property type="entry name" value="TPR"/>
    <property type="match status" value="11"/>
</dbReference>
<feature type="repeat" description="TPR" evidence="3">
    <location>
        <begin position="140"/>
        <end position="173"/>
    </location>
</feature>
<dbReference type="EMBL" id="QRDY01000006">
    <property type="protein sequence ID" value="RED60247.1"/>
    <property type="molecule type" value="Genomic_DNA"/>
</dbReference>
<evidence type="ECO:0000313" key="4">
    <source>
        <dbReference type="EMBL" id="RED60247.1"/>
    </source>
</evidence>
<evidence type="ECO:0000256" key="1">
    <source>
        <dbReference type="ARBA" id="ARBA00022737"/>
    </source>
</evidence>
<dbReference type="InterPro" id="IPR019734">
    <property type="entry name" value="TPR_rpt"/>
</dbReference>
<dbReference type="OrthoDB" id="2488002at2"/>
<feature type="repeat" description="TPR" evidence="3">
    <location>
        <begin position="447"/>
        <end position="480"/>
    </location>
</feature>
<dbReference type="SUPFAM" id="SSF48452">
    <property type="entry name" value="TPR-like"/>
    <property type="match status" value="3"/>
</dbReference>
<dbReference type="PROSITE" id="PS50293">
    <property type="entry name" value="TPR_REGION"/>
    <property type="match status" value="2"/>
</dbReference>